<protein>
    <recommendedName>
        <fullName evidence="4">RNA polymerase sigma factor 70 region 4 type 2 domain-containing protein</fullName>
    </recommendedName>
</protein>
<proteinExistence type="predicted"/>
<organism evidence="2 3">
    <name type="scientific">Nocardioides guangzhouensis</name>
    <dbReference type="NCBI Taxonomy" id="2497878"/>
    <lineage>
        <taxon>Bacteria</taxon>
        <taxon>Bacillati</taxon>
        <taxon>Actinomycetota</taxon>
        <taxon>Actinomycetes</taxon>
        <taxon>Propionibacteriales</taxon>
        <taxon>Nocardioidaceae</taxon>
        <taxon>Nocardioides</taxon>
    </lineage>
</organism>
<evidence type="ECO:0008006" key="4">
    <source>
        <dbReference type="Google" id="ProtNLM"/>
    </source>
</evidence>
<keyword evidence="3" id="KW-1185">Reference proteome</keyword>
<feature type="transmembrane region" description="Helical" evidence="1">
    <location>
        <begin position="223"/>
        <end position="243"/>
    </location>
</feature>
<name>A0A4Q4ZFW3_9ACTN</name>
<dbReference type="AlphaFoldDB" id="A0A4Q4ZFW3"/>
<evidence type="ECO:0000256" key="1">
    <source>
        <dbReference type="SAM" id="Phobius"/>
    </source>
</evidence>
<reference evidence="2 3" key="1">
    <citation type="submission" date="2019-01" db="EMBL/GenBank/DDBJ databases">
        <title>Nocardioides guangzhouensis sp. nov., an actinobacterium isolated from soil.</title>
        <authorList>
            <person name="Fu Y."/>
            <person name="Cai Y."/>
            <person name="Lin Z."/>
            <person name="Chen P."/>
        </authorList>
    </citation>
    <scope>NUCLEOTIDE SEQUENCE [LARGE SCALE GENOMIC DNA]</scope>
    <source>
        <strain evidence="2 3">130</strain>
    </source>
</reference>
<accession>A0A4Q4ZFW3</accession>
<dbReference type="InterPro" id="IPR036388">
    <property type="entry name" value="WH-like_DNA-bd_sf"/>
</dbReference>
<keyword evidence="1" id="KW-0812">Transmembrane</keyword>
<evidence type="ECO:0000313" key="3">
    <source>
        <dbReference type="Proteomes" id="UP000295198"/>
    </source>
</evidence>
<gene>
    <name evidence="2" type="ORF">EKO23_10210</name>
</gene>
<dbReference type="InterPro" id="IPR013324">
    <property type="entry name" value="RNA_pol_sigma_r3/r4-like"/>
</dbReference>
<dbReference type="OrthoDB" id="3756283at2"/>
<dbReference type="Proteomes" id="UP000295198">
    <property type="component" value="Unassembled WGS sequence"/>
</dbReference>
<sequence length="600" mass="63229">MDHGFVDVVSARWSRLHRLAHLLAADDDRATGLLGDALARAHRRWAGLRSAEEAEAFVRAAMVDCLVAPRRRTTRRQVVLHDVPPDPAAPEAPDPEAALLWALVCALPARQRAVLVLLHHEELDPAEAGAVLRSSSATIRGQERDALGALARGLAAVRAAEASAETLVLGADGRAGRGGGQAPVPGPAVRAALRSAAGAHEAPVPDIDAMIERGAARTQQRRVLAAAIGTVVVAVAALGTVVARDARTPGARDPATRVDGGTLGAVESTGIPWCVPDPEDPHGPHLIVGEGAPIRAWCSWEGPGHADRVNYLWHHAGSTLLVTTGGEDIAYRVAGGRLIRLGSGVSGPPVFSHDGRYAAWPSVRRPGCRGTVLNVADLATASPVVRSAIPTPDCAWLDGIDDRGRVYVTSVGSQTSVPLDVRLYRIATRRWTTVTGVPGLANGIPLYTSGITYVTADGFAAMTDWTFVGAADPRHGLALASVEGVVDAHGRFHRVRATPIGRGAWSPDRSRFAQQGLDGVEVRAEGVLDRVLMLDLPDDRFRATADTIPHTSLQWLSATSLLVASLEEPPREPFLCDARSGVCEPVRAAGEPALANRALP</sequence>
<evidence type="ECO:0000313" key="2">
    <source>
        <dbReference type="EMBL" id="RYP86311.1"/>
    </source>
</evidence>
<comment type="caution">
    <text evidence="2">The sequence shown here is derived from an EMBL/GenBank/DDBJ whole genome shotgun (WGS) entry which is preliminary data.</text>
</comment>
<keyword evidence="1" id="KW-0472">Membrane</keyword>
<dbReference type="EMBL" id="SDKM01000012">
    <property type="protein sequence ID" value="RYP86311.1"/>
    <property type="molecule type" value="Genomic_DNA"/>
</dbReference>
<dbReference type="SUPFAM" id="SSF88659">
    <property type="entry name" value="Sigma3 and sigma4 domains of RNA polymerase sigma factors"/>
    <property type="match status" value="1"/>
</dbReference>
<keyword evidence="1" id="KW-1133">Transmembrane helix</keyword>
<dbReference type="RefSeq" id="WP_134716843.1">
    <property type="nucleotide sequence ID" value="NZ_SDKM01000012.1"/>
</dbReference>
<dbReference type="SUPFAM" id="SSF69304">
    <property type="entry name" value="Tricorn protease N-terminal domain"/>
    <property type="match status" value="1"/>
</dbReference>
<dbReference type="Gene3D" id="1.10.10.10">
    <property type="entry name" value="Winged helix-like DNA-binding domain superfamily/Winged helix DNA-binding domain"/>
    <property type="match status" value="1"/>
</dbReference>